<keyword evidence="2" id="KW-1185">Reference proteome</keyword>
<name>A0A1I0QZG6_9EURY</name>
<dbReference type="AlphaFoldDB" id="A0A1I0QZG6"/>
<dbReference type="STRING" id="1202768.SAMN05216285_4189"/>
<evidence type="ECO:0000313" key="2">
    <source>
        <dbReference type="Proteomes" id="UP000183275"/>
    </source>
</evidence>
<reference evidence="2" key="1">
    <citation type="submission" date="2016-10" db="EMBL/GenBank/DDBJ databases">
        <authorList>
            <person name="Varghese N."/>
        </authorList>
    </citation>
    <scope>NUCLEOTIDE SEQUENCE [LARGE SCALE GENOMIC DNA]</scope>
    <source>
        <strain evidence="2">CGMCC 1.12284</strain>
    </source>
</reference>
<proteinExistence type="predicted"/>
<organism evidence="1 2">
    <name type="scientific">Natrinema salifodinae</name>
    <dbReference type="NCBI Taxonomy" id="1202768"/>
    <lineage>
        <taxon>Archaea</taxon>
        <taxon>Methanobacteriati</taxon>
        <taxon>Methanobacteriota</taxon>
        <taxon>Stenosarchaea group</taxon>
        <taxon>Halobacteria</taxon>
        <taxon>Halobacteriales</taxon>
        <taxon>Natrialbaceae</taxon>
        <taxon>Natrinema</taxon>
    </lineage>
</organism>
<dbReference type="RefSeq" id="WP_049991450.1">
    <property type="nucleotide sequence ID" value="NZ_FOIS01000007.1"/>
</dbReference>
<dbReference type="Proteomes" id="UP000183275">
    <property type="component" value="Unassembled WGS sequence"/>
</dbReference>
<evidence type="ECO:0000313" key="1">
    <source>
        <dbReference type="EMBL" id="SEW33022.1"/>
    </source>
</evidence>
<accession>A0A1I0QZG6</accession>
<gene>
    <name evidence="1" type="ORF">SAMN05216285_4189</name>
</gene>
<dbReference type="EMBL" id="FOIS01000007">
    <property type="protein sequence ID" value="SEW33022.1"/>
    <property type="molecule type" value="Genomic_DNA"/>
</dbReference>
<protein>
    <submittedName>
        <fullName evidence="1">Uncharacterized protein</fullName>
    </submittedName>
</protein>
<sequence length="63" mass="7117">MTGDATSDTGDYRCPECGHEHEGHVEWHKTDREDEIALVCESCGFVNYVPAADDVEIPEEKYE</sequence>